<evidence type="ECO:0000313" key="2">
    <source>
        <dbReference type="EMBL" id="SHI87660.1"/>
    </source>
</evidence>
<dbReference type="RefSeq" id="WP_073127888.1">
    <property type="nucleotide sequence ID" value="NZ_FQZA01000003.1"/>
</dbReference>
<dbReference type="Pfam" id="PF06094">
    <property type="entry name" value="GGACT"/>
    <property type="match status" value="1"/>
</dbReference>
<gene>
    <name evidence="2" type="ORF">SAMN04488012_103183</name>
</gene>
<dbReference type="AlphaFoldDB" id="A0A1M6EQV8"/>
<reference evidence="2 3" key="1">
    <citation type="submission" date="2016-11" db="EMBL/GenBank/DDBJ databases">
        <authorList>
            <person name="Jaros S."/>
            <person name="Januszkiewicz K."/>
            <person name="Wedrychowicz H."/>
        </authorList>
    </citation>
    <scope>NUCLEOTIDE SEQUENCE [LARGE SCALE GENOMIC DNA]</scope>
    <source>
        <strain evidence="2 3">DSM 26892</strain>
    </source>
</reference>
<dbReference type="InterPro" id="IPR009288">
    <property type="entry name" value="AIG2-like_dom"/>
</dbReference>
<keyword evidence="2" id="KW-0808">Transferase</keyword>
<dbReference type="STRING" id="313368.SAMN04488012_103183"/>
<organism evidence="2 3">
    <name type="scientific">Palleronia salina</name>
    <dbReference type="NCBI Taxonomy" id="313368"/>
    <lineage>
        <taxon>Bacteria</taxon>
        <taxon>Pseudomonadati</taxon>
        <taxon>Pseudomonadota</taxon>
        <taxon>Alphaproteobacteria</taxon>
        <taxon>Rhodobacterales</taxon>
        <taxon>Roseobacteraceae</taxon>
        <taxon>Palleronia</taxon>
    </lineage>
</organism>
<accession>A0A1M6EQV8</accession>
<dbReference type="Gene3D" id="3.10.490.10">
    <property type="entry name" value="Gamma-glutamyl cyclotransferase-like"/>
    <property type="match status" value="1"/>
</dbReference>
<dbReference type="GO" id="GO:0016740">
    <property type="term" value="F:transferase activity"/>
    <property type="evidence" value="ECO:0007669"/>
    <property type="project" value="UniProtKB-KW"/>
</dbReference>
<keyword evidence="3" id="KW-1185">Reference proteome</keyword>
<feature type="domain" description="Gamma-glutamylcyclotransferase AIG2-like" evidence="1">
    <location>
        <begin position="11"/>
        <end position="129"/>
    </location>
</feature>
<dbReference type="InterPro" id="IPR036568">
    <property type="entry name" value="GGCT-like_sf"/>
</dbReference>
<dbReference type="Proteomes" id="UP000184040">
    <property type="component" value="Unassembled WGS sequence"/>
</dbReference>
<name>A0A1M6EQV8_9RHOB</name>
<dbReference type="EMBL" id="FQZA01000003">
    <property type="protein sequence ID" value="SHI87660.1"/>
    <property type="molecule type" value="Genomic_DNA"/>
</dbReference>
<dbReference type="InterPro" id="IPR013024">
    <property type="entry name" value="GGCT-like"/>
</dbReference>
<evidence type="ECO:0000313" key="3">
    <source>
        <dbReference type="Proteomes" id="UP000184040"/>
    </source>
</evidence>
<protein>
    <submittedName>
        <fullName evidence="2">Uncharacterized conserved protein YtfP, gamma-glutamylcyclotransferase (GGCT)/AIG2-like family</fullName>
    </submittedName>
</protein>
<proteinExistence type="predicted"/>
<dbReference type="SUPFAM" id="SSF110857">
    <property type="entry name" value="Gamma-glutamyl cyclotransferase-like"/>
    <property type="match status" value="1"/>
</dbReference>
<sequence length="143" mass="15912">MSDDPYLGDLVFVYGTLRSGFINNDATIAFRNGAELVSPGWLPGLLYSTGWYPALIEEGPGRVRGELWRLTQPGVMAVLDDYEGLNEYPAEYKRARRAVQTDDGAHEAWVYIYLERVDPAQLIPSGDWADGFFDMSDMGPGQA</sequence>
<evidence type="ECO:0000259" key="1">
    <source>
        <dbReference type="Pfam" id="PF06094"/>
    </source>
</evidence>
<dbReference type="CDD" id="cd06661">
    <property type="entry name" value="GGCT_like"/>
    <property type="match status" value="1"/>
</dbReference>